<evidence type="ECO:0000256" key="2">
    <source>
        <dbReference type="ARBA" id="ARBA00022737"/>
    </source>
</evidence>
<gene>
    <name evidence="3" type="ORF">FKW44_023192</name>
</gene>
<proteinExistence type="predicted"/>
<evidence type="ECO:0000256" key="1">
    <source>
        <dbReference type="ARBA" id="ARBA00022614"/>
    </source>
</evidence>
<dbReference type="InterPro" id="IPR032675">
    <property type="entry name" value="LRR_dom_sf"/>
</dbReference>
<protein>
    <submittedName>
        <fullName evidence="3">Tolllike receptor 7</fullName>
    </submittedName>
</protein>
<dbReference type="Proteomes" id="UP000595437">
    <property type="component" value="Chromosome 18"/>
</dbReference>
<reference evidence="4" key="1">
    <citation type="submission" date="2021-01" db="EMBL/GenBank/DDBJ databases">
        <title>Caligus Genome Assembly.</title>
        <authorList>
            <person name="Gallardo-Escarate C."/>
        </authorList>
    </citation>
    <scope>NUCLEOTIDE SEQUENCE [LARGE SCALE GENOMIC DNA]</scope>
</reference>
<dbReference type="SMART" id="SM00369">
    <property type="entry name" value="LRR_TYP"/>
    <property type="match status" value="2"/>
</dbReference>
<sequence>MNLEDFDLRNLRVLNLAGNTLKKLEPGCLGNLTSLKALRLDNNRLSDLNGVVSGFLISFGST</sequence>
<accession>A0A7T8GP14</accession>
<keyword evidence="1" id="KW-0433">Leucine-rich repeat</keyword>
<organism evidence="3 4">
    <name type="scientific">Caligus rogercresseyi</name>
    <name type="common">Sea louse</name>
    <dbReference type="NCBI Taxonomy" id="217165"/>
    <lineage>
        <taxon>Eukaryota</taxon>
        <taxon>Metazoa</taxon>
        <taxon>Ecdysozoa</taxon>
        <taxon>Arthropoda</taxon>
        <taxon>Crustacea</taxon>
        <taxon>Multicrustacea</taxon>
        <taxon>Hexanauplia</taxon>
        <taxon>Copepoda</taxon>
        <taxon>Siphonostomatoida</taxon>
        <taxon>Caligidae</taxon>
        <taxon>Caligus</taxon>
    </lineage>
</organism>
<keyword evidence="2" id="KW-0677">Repeat</keyword>
<keyword evidence="3" id="KW-0675">Receptor</keyword>
<dbReference type="EMBL" id="CP045907">
    <property type="protein sequence ID" value="QQP35073.1"/>
    <property type="molecule type" value="Genomic_DNA"/>
</dbReference>
<dbReference type="AlphaFoldDB" id="A0A7T8GP14"/>
<name>A0A7T8GP14_CALRO</name>
<dbReference type="InterPro" id="IPR003591">
    <property type="entry name" value="Leu-rich_rpt_typical-subtyp"/>
</dbReference>
<dbReference type="Pfam" id="PF13855">
    <property type="entry name" value="LRR_8"/>
    <property type="match status" value="1"/>
</dbReference>
<evidence type="ECO:0000313" key="3">
    <source>
        <dbReference type="EMBL" id="QQP35073.1"/>
    </source>
</evidence>
<feature type="non-terminal residue" evidence="3">
    <location>
        <position position="62"/>
    </location>
</feature>
<dbReference type="Gene3D" id="3.80.10.10">
    <property type="entry name" value="Ribonuclease Inhibitor"/>
    <property type="match status" value="1"/>
</dbReference>
<dbReference type="SUPFAM" id="SSF52058">
    <property type="entry name" value="L domain-like"/>
    <property type="match status" value="1"/>
</dbReference>
<evidence type="ECO:0000313" key="4">
    <source>
        <dbReference type="Proteomes" id="UP000595437"/>
    </source>
</evidence>
<keyword evidence="4" id="KW-1185">Reference proteome</keyword>
<dbReference type="InterPro" id="IPR001611">
    <property type="entry name" value="Leu-rich_rpt"/>
</dbReference>